<feature type="domain" description="DUF7869" evidence="2">
    <location>
        <begin position="7"/>
        <end position="138"/>
    </location>
</feature>
<gene>
    <name evidence="3" type="ORF">QE152_g24365</name>
</gene>
<sequence length="224" mass="25503">MAKRGANEIGSCLYHHLRSEDCKSEHIFFYSDNCVGQNKNKFVFSLYLFCVLNIDKVKTITHMFLVKGHTQNEGDSVHACIEKEKNRLFKSGPIYVPAQWATVIRSARKRGTPYKVNEIDTKDIFDLKTLCAEMGENYVKNTENEKVIWKNVKIVKVSDDLVIVLKETVVMSLRSGGPGCVNSSEFKYGDPGDEKVKNTTFGRENGPGRRHPDVEEYQQTNETI</sequence>
<feature type="compositionally biased region" description="Basic and acidic residues" evidence="1">
    <location>
        <begin position="187"/>
        <end position="197"/>
    </location>
</feature>
<evidence type="ECO:0000313" key="4">
    <source>
        <dbReference type="Proteomes" id="UP001458880"/>
    </source>
</evidence>
<proteinExistence type="predicted"/>
<dbReference type="PANTHER" id="PTHR10773">
    <property type="entry name" value="DNA-DIRECTED RNA POLYMERASES I, II, AND III SUBUNIT RPABC2"/>
    <property type="match status" value="1"/>
</dbReference>
<name>A0AAW1KGR4_POPJA</name>
<dbReference type="InterPro" id="IPR057191">
    <property type="entry name" value="DUF7869"/>
</dbReference>
<dbReference type="AlphaFoldDB" id="A0AAW1KGR4"/>
<dbReference type="PANTHER" id="PTHR10773:SF19">
    <property type="match status" value="1"/>
</dbReference>
<feature type="region of interest" description="Disordered" evidence="1">
    <location>
        <begin position="184"/>
        <end position="224"/>
    </location>
</feature>
<accession>A0AAW1KGR4</accession>
<evidence type="ECO:0000313" key="3">
    <source>
        <dbReference type="EMBL" id="KAK9717061.1"/>
    </source>
</evidence>
<comment type="caution">
    <text evidence="3">The sequence shown here is derived from an EMBL/GenBank/DDBJ whole genome shotgun (WGS) entry which is preliminary data.</text>
</comment>
<protein>
    <recommendedName>
        <fullName evidence="2">DUF7869 domain-containing protein</fullName>
    </recommendedName>
</protein>
<evidence type="ECO:0000259" key="2">
    <source>
        <dbReference type="Pfam" id="PF25273"/>
    </source>
</evidence>
<reference evidence="3 4" key="1">
    <citation type="journal article" date="2024" name="BMC Genomics">
        <title>De novo assembly and annotation of Popillia japonica's genome with initial clues to its potential as an invasive pest.</title>
        <authorList>
            <person name="Cucini C."/>
            <person name="Boschi S."/>
            <person name="Funari R."/>
            <person name="Cardaioli E."/>
            <person name="Iannotti N."/>
            <person name="Marturano G."/>
            <person name="Paoli F."/>
            <person name="Bruttini M."/>
            <person name="Carapelli A."/>
            <person name="Frati F."/>
            <person name="Nardi F."/>
        </authorList>
    </citation>
    <scope>NUCLEOTIDE SEQUENCE [LARGE SCALE GENOMIC DNA]</scope>
    <source>
        <strain evidence="3">DMR45628</strain>
    </source>
</reference>
<dbReference type="Pfam" id="PF25273">
    <property type="entry name" value="DUF7869"/>
    <property type="match status" value="1"/>
</dbReference>
<dbReference type="EMBL" id="JASPKY010000247">
    <property type="protein sequence ID" value="KAK9717061.1"/>
    <property type="molecule type" value="Genomic_DNA"/>
</dbReference>
<keyword evidence="4" id="KW-1185">Reference proteome</keyword>
<organism evidence="3 4">
    <name type="scientific">Popillia japonica</name>
    <name type="common">Japanese beetle</name>
    <dbReference type="NCBI Taxonomy" id="7064"/>
    <lineage>
        <taxon>Eukaryota</taxon>
        <taxon>Metazoa</taxon>
        <taxon>Ecdysozoa</taxon>
        <taxon>Arthropoda</taxon>
        <taxon>Hexapoda</taxon>
        <taxon>Insecta</taxon>
        <taxon>Pterygota</taxon>
        <taxon>Neoptera</taxon>
        <taxon>Endopterygota</taxon>
        <taxon>Coleoptera</taxon>
        <taxon>Polyphaga</taxon>
        <taxon>Scarabaeiformia</taxon>
        <taxon>Scarabaeidae</taxon>
        <taxon>Rutelinae</taxon>
        <taxon>Popillia</taxon>
    </lineage>
</organism>
<dbReference type="Proteomes" id="UP001458880">
    <property type="component" value="Unassembled WGS sequence"/>
</dbReference>
<evidence type="ECO:0000256" key="1">
    <source>
        <dbReference type="SAM" id="MobiDB-lite"/>
    </source>
</evidence>